<dbReference type="SUPFAM" id="SSF54427">
    <property type="entry name" value="NTF2-like"/>
    <property type="match status" value="1"/>
</dbReference>
<reference evidence="2 3" key="1">
    <citation type="submission" date="2020-02" db="EMBL/GenBank/DDBJ databases">
        <authorList>
            <person name="Zhang X.-Y."/>
        </authorList>
    </citation>
    <scope>NUCLEOTIDE SEQUENCE [LARGE SCALE GENOMIC DNA]</scope>
    <source>
        <strain evidence="2 3">C33</strain>
    </source>
</reference>
<dbReference type="Gene3D" id="3.10.450.50">
    <property type="match status" value="1"/>
</dbReference>
<comment type="caution">
    <text evidence="2">The sequence shown here is derived from an EMBL/GenBank/DDBJ whole genome shotgun (WGS) entry which is preliminary data.</text>
</comment>
<dbReference type="Proteomes" id="UP000484885">
    <property type="component" value="Unassembled WGS sequence"/>
</dbReference>
<dbReference type="PROSITE" id="PS51257">
    <property type="entry name" value="PROKAR_LIPOPROTEIN"/>
    <property type="match status" value="1"/>
</dbReference>
<evidence type="ECO:0000259" key="1">
    <source>
        <dbReference type="Pfam" id="PF12680"/>
    </source>
</evidence>
<name>A0A845VAT1_9GAMM</name>
<dbReference type="EMBL" id="JAAGSC010000044">
    <property type="protein sequence ID" value="NDY97005.1"/>
    <property type="molecule type" value="Genomic_DNA"/>
</dbReference>
<feature type="domain" description="SnoaL-like" evidence="1">
    <location>
        <begin position="66"/>
        <end position="164"/>
    </location>
</feature>
<accession>A0A845VAT1</accession>
<dbReference type="RefSeq" id="WP_164212380.1">
    <property type="nucleotide sequence ID" value="NZ_JAAGSC010000044.1"/>
</dbReference>
<gene>
    <name evidence="2" type="ORF">G3I74_14840</name>
</gene>
<dbReference type="InterPro" id="IPR037401">
    <property type="entry name" value="SnoaL-like"/>
</dbReference>
<evidence type="ECO:0000313" key="3">
    <source>
        <dbReference type="Proteomes" id="UP000484885"/>
    </source>
</evidence>
<dbReference type="InterPro" id="IPR032710">
    <property type="entry name" value="NTF2-like_dom_sf"/>
</dbReference>
<proteinExistence type="predicted"/>
<evidence type="ECO:0000313" key="2">
    <source>
        <dbReference type="EMBL" id="NDY97005.1"/>
    </source>
</evidence>
<dbReference type="Pfam" id="PF12680">
    <property type="entry name" value="SnoaL_2"/>
    <property type="match status" value="1"/>
</dbReference>
<keyword evidence="3" id="KW-1185">Reference proteome</keyword>
<organism evidence="2 3">
    <name type="scientific">Wenzhouxiangella limi</name>
    <dbReference type="NCBI Taxonomy" id="2707351"/>
    <lineage>
        <taxon>Bacteria</taxon>
        <taxon>Pseudomonadati</taxon>
        <taxon>Pseudomonadota</taxon>
        <taxon>Gammaproteobacteria</taxon>
        <taxon>Chromatiales</taxon>
        <taxon>Wenzhouxiangellaceae</taxon>
        <taxon>Wenzhouxiangella</taxon>
    </lineage>
</organism>
<protein>
    <submittedName>
        <fullName evidence="2">Nuclear transport factor 2 family protein</fullName>
    </submittedName>
</protein>
<sequence length="192" mass="21331">MKSSTHIFFGVLLMALVIGLAGCSGRGGATTMIDVDGYEQAMAKFPGSTEAIDTGLERFQSTFHDLTAPDIADRFRDTYAESLFFNDTLHTIDRLDDLADYMAKTGANLSESTVDVHQIVRDGSDVFVRWTMEFRTRAAGRNIHSHSIGMTHLRFDEAGRVVLHQDFWDSGHALYAHLPIVGFAVRRARSAM</sequence>
<dbReference type="AlphaFoldDB" id="A0A845VAT1"/>